<feature type="transmembrane region" description="Helical" evidence="2">
    <location>
        <begin position="13"/>
        <end position="33"/>
    </location>
</feature>
<evidence type="ECO:0000313" key="4">
    <source>
        <dbReference type="Proteomes" id="UP000242699"/>
    </source>
</evidence>
<evidence type="ECO:0008006" key="5">
    <source>
        <dbReference type="Google" id="ProtNLM"/>
    </source>
</evidence>
<sequence>MTHSGGGCCVKKISFLGTVAGLMIGSGLALVGFQRHIHSQAMGSQQATHHSAVLPSRSTQEDTSPAPHSTKPREKNRASSSKRNPSTAPFPRSRTRAVTLSVSTITPLFGTNPVSFRYPSQVTVRVPRNWASQIQAVGTDGYIFLIPKGWTGSSAEGTDGSKSVNLHPAGTSLHHGIGISLETAGACVGCAWSEAYPYFSWIRQRYQGMWGYADHAATIPGYHAAPNLRFYQYKGRGRAVNGIAYAPLIRNPESTVLFRRVQTSLPSGEHGLATLMLNYLLPQITQSS</sequence>
<gene>
    <name evidence="3" type="ORF">C7B43_14405</name>
</gene>
<evidence type="ECO:0000256" key="1">
    <source>
        <dbReference type="SAM" id="MobiDB-lite"/>
    </source>
</evidence>
<dbReference type="EMBL" id="PXYT01000039">
    <property type="protein sequence ID" value="PSR26227.1"/>
    <property type="molecule type" value="Genomic_DNA"/>
</dbReference>
<evidence type="ECO:0000313" key="3">
    <source>
        <dbReference type="EMBL" id="PSR26227.1"/>
    </source>
</evidence>
<proteinExistence type="predicted"/>
<comment type="caution">
    <text evidence="3">The sequence shown here is derived from an EMBL/GenBank/DDBJ whole genome shotgun (WGS) entry which is preliminary data.</text>
</comment>
<name>A0A2T2WVF5_9FIRM</name>
<keyword evidence="2" id="KW-1133">Transmembrane helix</keyword>
<accession>A0A2T2WVF5</accession>
<evidence type="ECO:0000256" key="2">
    <source>
        <dbReference type="SAM" id="Phobius"/>
    </source>
</evidence>
<reference evidence="3 4" key="1">
    <citation type="journal article" date="2014" name="BMC Genomics">
        <title>Comparison of environmental and isolate Sulfobacillus genomes reveals diverse carbon, sulfur, nitrogen, and hydrogen metabolisms.</title>
        <authorList>
            <person name="Justice N.B."/>
            <person name="Norman A."/>
            <person name="Brown C.T."/>
            <person name="Singh A."/>
            <person name="Thomas B.C."/>
            <person name="Banfield J.F."/>
        </authorList>
    </citation>
    <scope>NUCLEOTIDE SEQUENCE [LARGE SCALE GENOMIC DNA]</scope>
    <source>
        <strain evidence="3">AMDSBA1</strain>
    </source>
</reference>
<feature type="compositionally biased region" description="Polar residues" evidence="1">
    <location>
        <begin position="56"/>
        <end position="67"/>
    </location>
</feature>
<keyword evidence="2" id="KW-0812">Transmembrane</keyword>
<feature type="compositionally biased region" description="Polar residues" evidence="1">
    <location>
        <begin position="78"/>
        <end position="87"/>
    </location>
</feature>
<feature type="region of interest" description="Disordered" evidence="1">
    <location>
        <begin position="41"/>
        <end position="95"/>
    </location>
</feature>
<keyword evidence="2" id="KW-0472">Membrane</keyword>
<protein>
    <recommendedName>
        <fullName evidence="5">DUF4850 domain-containing protein</fullName>
    </recommendedName>
</protein>
<dbReference type="AlphaFoldDB" id="A0A2T2WVF5"/>
<dbReference type="Proteomes" id="UP000242699">
    <property type="component" value="Unassembled WGS sequence"/>
</dbReference>
<organism evidence="3 4">
    <name type="scientific">Sulfobacillus benefaciens</name>
    <dbReference type="NCBI Taxonomy" id="453960"/>
    <lineage>
        <taxon>Bacteria</taxon>
        <taxon>Bacillati</taxon>
        <taxon>Bacillota</taxon>
        <taxon>Clostridia</taxon>
        <taxon>Eubacteriales</taxon>
        <taxon>Clostridiales Family XVII. Incertae Sedis</taxon>
        <taxon>Sulfobacillus</taxon>
    </lineage>
</organism>